<evidence type="ECO:0000256" key="1">
    <source>
        <dbReference type="SAM" id="MobiDB-lite"/>
    </source>
</evidence>
<feature type="region of interest" description="Disordered" evidence="1">
    <location>
        <begin position="267"/>
        <end position="322"/>
    </location>
</feature>
<protein>
    <submittedName>
        <fullName evidence="2">Uncharacterized protein</fullName>
    </submittedName>
</protein>
<gene>
    <name evidence="2" type="ORF">PPL_12284</name>
</gene>
<organism evidence="2 3">
    <name type="scientific">Heterostelium pallidum (strain ATCC 26659 / Pp 5 / PN500)</name>
    <name type="common">Cellular slime mold</name>
    <name type="synonym">Polysphondylium pallidum</name>
    <dbReference type="NCBI Taxonomy" id="670386"/>
    <lineage>
        <taxon>Eukaryota</taxon>
        <taxon>Amoebozoa</taxon>
        <taxon>Evosea</taxon>
        <taxon>Eumycetozoa</taxon>
        <taxon>Dictyostelia</taxon>
        <taxon>Acytosteliales</taxon>
        <taxon>Acytosteliaceae</taxon>
        <taxon>Heterostelium</taxon>
    </lineage>
</organism>
<feature type="region of interest" description="Disordered" evidence="1">
    <location>
        <begin position="79"/>
        <end position="234"/>
    </location>
</feature>
<keyword evidence="3" id="KW-1185">Reference proteome</keyword>
<evidence type="ECO:0000313" key="3">
    <source>
        <dbReference type="Proteomes" id="UP000001396"/>
    </source>
</evidence>
<dbReference type="Proteomes" id="UP000001396">
    <property type="component" value="Unassembled WGS sequence"/>
</dbReference>
<sequence>MPLTNSSPSIMQTPPQPNSYFFSPPDLNQQFVSNLQSHMYSTQSIPTGFSNSLIYDNSQPNFMSPSDTYSVENYFGNINNVQTQNNNNSNNNHGAMDSFSSPAPPQQSPVQQVPQQHQPAPQQQQAPTFQHTMTPPVSFSNNTNLYSSIKTMTTPPSQHSSTSISIQPQFIPPSLYNSYHSQSSPNLSTFHQKLPSNHINSQQNNISQQSNQSHNIQQSQQSNNSSAPGNKINTITINKSSSTLNLQGNSVGNSISSNQVNFNFPQLHTSTAQTPPSPISSPSPHCSSNSSTPISLSTASLTSSTPPSKEEDNQNEGEVTLKEKEDVARTAYKTWFVLKPGNKEVKDRWWALYYNKVLPKYHLRDNHLGRKINQWIEEDMRELEKQGLVPAKMNDDPVGGEGGDTKKRKPNSTKEGSLPAYINVLLINPSEEKNNLTGYCGGNSINWNETDLETLVGLFKDNRQRIMDNVNSGKKKSLPSPSSPSTPSFTNTSAQSKKAAQHKDKKLKAKTNETPQPQIQPLVRLEINCDWIFAETDDVCKYVISGEKKKDSSLSEVSVLSGKRKYGSFQIEAILPLNADYSLSSVPYEHKINESCTAKSDIDKSNNPQPHCIHKLIESIKLPNGVLSKILPSSNNRHLSQVVTAFDSKSNPFGGAGSNPAGVE</sequence>
<accession>D3BM75</accession>
<feature type="compositionally biased region" description="Polar residues" evidence="1">
    <location>
        <begin position="128"/>
        <end position="168"/>
    </location>
</feature>
<feature type="compositionally biased region" description="Low complexity" evidence="1">
    <location>
        <begin position="108"/>
        <end position="127"/>
    </location>
</feature>
<feature type="compositionally biased region" description="Polar residues" evidence="1">
    <location>
        <begin position="175"/>
        <end position="195"/>
    </location>
</feature>
<comment type="caution">
    <text evidence="2">The sequence shown here is derived from an EMBL/GenBank/DDBJ whole genome shotgun (WGS) entry which is preliminary data.</text>
</comment>
<dbReference type="GeneID" id="31367751"/>
<dbReference type="AlphaFoldDB" id="D3BM75"/>
<evidence type="ECO:0000313" key="2">
    <source>
        <dbReference type="EMBL" id="EFA77676.1"/>
    </source>
</evidence>
<feature type="region of interest" description="Disordered" evidence="1">
    <location>
        <begin position="391"/>
        <end position="416"/>
    </location>
</feature>
<feature type="compositionally biased region" description="Low complexity" evidence="1">
    <location>
        <begin position="478"/>
        <end position="498"/>
    </location>
</feature>
<dbReference type="STRING" id="670386.D3BM75"/>
<dbReference type="InParanoid" id="D3BM75"/>
<feature type="compositionally biased region" description="Low complexity" evidence="1">
    <location>
        <begin position="282"/>
        <end position="307"/>
    </location>
</feature>
<feature type="region of interest" description="Disordered" evidence="1">
    <location>
        <begin position="470"/>
        <end position="515"/>
    </location>
</feature>
<feature type="compositionally biased region" description="Basic residues" evidence="1">
    <location>
        <begin position="499"/>
        <end position="509"/>
    </location>
</feature>
<reference evidence="2 3" key="1">
    <citation type="journal article" date="2011" name="Genome Res.">
        <title>Phylogeny-wide analysis of social amoeba genomes highlights ancient origins for complex intercellular communication.</title>
        <authorList>
            <person name="Heidel A.J."/>
            <person name="Lawal H.M."/>
            <person name="Felder M."/>
            <person name="Schilde C."/>
            <person name="Helps N.R."/>
            <person name="Tunggal B."/>
            <person name="Rivero F."/>
            <person name="John U."/>
            <person name="Schleicher M."/>
            <person name="Eichinger L."/>
            <person name="Platzer M."/>
            <person name="Noegel A.A."/>
            <person name="Schaap P."/>
            <person name="Gloeckner G."/>
        </authorList>
    </citation>
    <scope>NUCLEOTIDE SEQUENCE [LARGE SCALE GENOMIC DNA]</scope>
    <source>
        <strain evidence="3">ATCC 26659 / Pp 5 / PN500</strain>
    </source>
</reference>
<feature type="compositionally biased region" description="Low complexity" evidence="1">
    <location>
        <begin position="79"/>
        <end position="92"/>
    </location>
</feature>
<dbReference type="EMBL" id="ADBJ01000042">
    <property type="protein sequence ID" value="EFA77676.1"/>
    <property type="molecule type" value="Genomic_DNA"/>
</dbReference>
<name>D3BM75_HETP5</name>
<dbReference type="RefSeq" id="XP_020429804.1">
    <property type="nucleotide sequence ID" value="XM_020583023.1"/>
</dbReference>
<proteinExistence type="predicted"/>
<feature type="compositionally biased region" description="Low complexity" evidence="1">
    <location>
        <begin position="196"/>
        <end position="226"/>
    </location>
</feature>